<feature type="transmembrane region" description="Helical" evidence="6">
    <location>
        <begin position="216"/>
        <end position="234"/>
    </location>
</feature>
<sequence length="517" mass="58462">MSVKRECLTNFDDIYDKTTHYGRYQLYMLILIQYAMITSAGNYIFISFASLKPSCGDSNLDFNNNKNPCDIIKNCPVNETKSYFDSLYQENDFICPHMVNGPYQLQTIQAIGSGIGAILGGILADKYGRKWITYIGCVIMITSGIVGGLSTNVYMLGIAMYGMGSSYGMLIDASMTLASETVGPKYRLIQMLGFQWSLALQISSFIAYLTGEWRKYLLSINCLAVPLLILLLFWEESPRWLIQRRKFKEGCEAINRINKWNKCSIKFVDEQLVTIKTQSEEDKSKTFFIHHLISTIQLTKYTLVLLLSALTVELCIAVFIFDVQVLDGNPFINIGLYGLLRVWVPFLIILLEKSSYIGRRFLFISSQSFSIICYLIVFILTFIDTPIYIVSLPIIKTIFALLGGIINSSIFFTIYKQYTMELYPTLLRAIAVGSFGLIERIGGGLASQLIILNNYFGRGSSVGVTIFIMFLSLLTGYLFLPETKDKKMVDFCGKDVDESQTPETLLPFKDKDDGKEE</sequence>
<protein>
    <submittedName>
        <fullName evidence="9">MFS domain-containing protein</fullName>
    </submittedName>
</protein>
<evidence type="ECO:0000256" key="5">
    <source>
        <dbReference type="SAM" id="MobiDB-lite"/>
    </source>
</evidence>
<keyword evidence="2 6" id="KW-0812">Transmembrane</keyword>
<evidence type="ECO:0000256" key="1">
    <source>
        <dbReference type="ARBA" id="ARBA00004141"/>
    </source>
</evidence>
<dbReference type="GO" id="GO:0016020">
    <property type="term" value="C:membrane"/>
    <property type="evidence" value="ECO:0007669"/>
    <property type="project" value="UniProtKB-SubCell"/>
</dbReference>
<dbReference type="PROSITE" id="PS50850">
    <property type="entry name" value="MFS"/>
    <property type="match status" value="1"/>
</dbReference>
<feature type="transmembrane region" description="Helical" evidence="6">
    <location>
        <begin position="426"/>
        <end position="450"/>
    </location>
</feature>
<evidence type="ECO:0000256" key="3">
    <source>
        <dbReference type="ARBA" id="ARBA00022989"/>
    </source>
</evidence>
<feature type="transmembrane region" description="Helical" evidence="6">
    <location>
        <begin position="462"/>
        <end position="480"/>
    </location>
</feature>
<proteinExistence type="predicted"/>
<feature type="compositionally biased region" description="Basic and acidic residues" evidence="5">
    <location>
        <begin position="508"/>
        <end position="517"/>
    </location>
</feature>
<dbReference type="WBParaSite" id="PTRK_0001095100.1">
    <property type="protein sequence ID" value="PTRK_0001095100.1"/>
    <property type="gene ID" value="PTRK_0001095100"/>
</dbReference>
<feature type="transmembrane region" description="Helical" evidence="6">
    <location>
        <begin position="389"/>
        <end position="414"/>
    </location>
</feature>
<reference evidence="9" key="1">
    <citation type="submission" date="2017-02" db="UniProtKB">
        <authorList>
            <consortium name="WormBaseParasite"/>
        </authorList>
    </citation>
    <scope>IDENTIFICATION</scope>
</reference>
<dbReference type="InterPro" id="IPR005829">
    <property type="entry name" value="Sugar_transporter_CS"/>
</dbReference>
<evidence type="ECO:0000313" key="8">
    <source>
        <dbReference type="Proteomes" id="UP000038045"/>
    </source>
</evidence>
<evidence type="ECO:0000256" key="4">
    <source>
        <dbReference type="ARBA" id="ARBA00023136"/>
    </source>
</evidence>
<dbReference type="Gene3D" id="1.20.1250.20">
    <property type="entry name" value="MFS general substrate transporter like domains"/>
    <property type="match status" value="1"/>
</dbReference>
<organism evidence="8 9">
    <name type="scientific">Parastrongyloides trichosuri</name>
    <name type="common">Possum-specific nematode worm</name>
    <dbReference type="NCBI Taxonomy" id="131310"/>
    <lineage>
        <taxon>Eukaryota</taxon>
        <taxon>Metazoa</taxon>
        <taxon>Ecdysozoa</taxon>
        <taxon>Nematoda</taxon>
        <taxon>Chromadorea</taxon>
        <taxon>Rhabditida</taxon>
        <taxon>Tylenchina</taxon>
        <taxon>Panagrolaimomorpha</taxon>
        <taxon>Strongyloidoidea</taxon>
        <taxon>Strongyloididae</taxon>
        <taxon>Parastrongyloides</taxon>
    </lineage>
</organism>
<feature type="domain" description="Major facilitator superfamily (MFS) profile" evidence="7">
    <location>
        <begin position="28"/>
        <end position="484"/>
    </location>
</feature>
<feature type="transmembrane region" description="Helical" evidence="6">
    <location>
        <begin position="26"/>
        <end position="46"/>
    </location>
</feature>
<dbReference type="Proteomes" id="UP000038045">
    <property type="component" value="Unplaced"/>
</dbReference>
<comment type="subcellular location">
    <subcellularLocation>
        <location evidence="1">Membrane</location>
        <topology evidence="1">Multi-pass membrane protein</topology>
    </subcellularLocation>
</comment>
<dbReference type="PROSITE" id="PS00216">
    <property type="entry name" value="SUGAR_TRANSPORT_1"/>
    <property type="match status" value="1"/>
</dbReference>
<feature type="transmembrane region" description="Helical" evidence="6">
    <location>
        <begin position="131"/>
        <end position="147"/>
    </location>
</feature>
<evidence type="ECO:0000313" key="9">
    <source>
        <dbReference type="WBParaSite" id="PTRK_0001095100.1"/>
    </source>
</evidence>
<keyword evidence="8" id="KW-1185">Reference proteome</keyword>
<feature type="transmembrane region" description="Helical" evidence="6">
    <location>
        <begin position="153"/>
        <end position="171"/>
    </location>
</feature>
<evidence type="ECO:0000259" key="7">
    <source>
        <dbReference type="PROSITE" id="PS50850"/>
    </source>
</evidence>
<dbReference type="AlphaFoldDB" id="A0A0N4ZR11"/>
<dbReference type="InterPro" id="IPR005828">
    <property type="entry name" value="MFS_sugar_transport-like"/>
</dbReference>
<dbReference type="InterPro" id="IPR036259">
    <property type="entry name" value="MFS_trans_sf"/>
</dbReference>
<feature type="transmembrane region" description="Helical" evidence="6">
    <location>
        <begin position="107"/>
        <end position="124"/>
    </location>
</feature>
<dbReference type="SUPFAM" id="SSF103473">
    <property type="entry name" value="MFS general substrate transporter"/>
    <property type="match status" value="1"/>
</dbReference>
<accession>A0A0N4ZR11</accession>
<keyword evidence="4 6" id="KW-0472">Membrane</keyword>
<name>A0A0N4ZR11_PARTI</name>
<feature type="transmembrane region" description="Helical" evidence="6">
    <location>
        <begin position="303"/>
        <end position="325"/>
    </location>
</feature>
<evidence type="ECO:0000256" key="6">
    <source>
        <dbReference type="SAM" id="Phobius"/>
    </source>
</evidence>
<feature type="transmembrane region" description="Helical" evidence="6">
    <location>
        <begin position="192"/>
        <end position="210"/>
    </location>
</feature>
<dbReference type="GO" id="GO:0022857">
    <property type="term" value="F:transmembrane transporter activity"/>
    <property type="evidence" value="ECO:0007669"/>
    <property type="project" value="InterPro"/>
</dbReference>
<feature type="transmembrane region" description="Helical" evidence="6">
    <location>
        <begin position="331"/>
        <end position="350"/>
    </location>
</feature>
<dbReference type="InterPro" id="IPR020846">
    <property type="entry name" value="MFS_dom"/>
</dbReference>
<dbReference type="STRING" id="131310.A0A0N4ZR11"/>
<feature type="transmembrane region" description="Helical" evidence="6">
    <location>
        <begin position="362"/>
        <end position="383"/>
    </location>
</feature>
<feature type="region of interest" description="Disordered" evidence="5">
    <location>
        <begin position="497"/>
        <end position="517"/>
    </location>
</feature>
<dbReference type="PANTHER" id="PTHR24064">
    <property type="entry name" value="SOLUTE CARRIER FAMILY 22 MEMBER"/>
    <property type="match status" value="1"/>
</dbReference>
<dbReference type="Pfam" id="PF00083">
    <property type="entry name" value="Sugar_tr"/>
    <property type="match status" value="1"/>
</dbReference>
<evidence type="ECO:0000256" key="2">
    <source>
        <dbReference type="ARBA" id="ARBA00022692"/>
    </source>
</evidence>
<keyword evidence="3 6" id="KW-1133">Transmembrane helix</keyword>